<evidence type="ECO:0000256" key="5">
    <source>
        <dbReference type="SAM" id="SignalP"/>
    </source>
</evidence>
<feature type="domain" description="LRRNT" evidence="6">
    <location>
        <begin position="32"/>
        <end position="64"/>
    </location>
</feature>
<keyword evidence="4" id="KW-1133">Transmembrane helix</keyword>
<dbReference type="InterPro" id="IPR000372">
    <property type="entry name" value="LRRNT"/>
</dbReference>
<dbReference type="SUPFAM" id="SSF52058">
    <property type="entry name" value="L domain-like"/>
    <property type="match status" value="1"/>
</dbReference>
<dbReference type="SMART" id="SM00369">
    <property type="entry name" value="LRR_TYP"/>
    <property type="match status" value="4"/>
</dbReference>
<name>A0AAY4AAG6_9TELE</name>
<evidence type="ECO:0000259" key="7">
    <source>
        <dbReference type="SMART" id="SM00082"/>
    </source>
</evidence>
<dbReference type="Pfam" id="PF13855">
    <property type="entry name" value="LRR_8"/>
    <property type="match status" value="2"/>
</dbReference>
<evidence type="ECO:0000256" key="1">
    <source>
        <dbReference type="ARBA" id="ARBA00022614"/>
    </source>
</evidence>
<dbReference type="Proteomes" id="UP000694580">
    <property type="component" value="Chromosome 5"/>
</dbReference>
<feature type="chain" id="PRO_5044286306" description="Trophoblast glycoprotein b" evidence="5">
    <location>
        <begin position="33"/>
        <end position="369"/>
    </location>
</feature>
<sequence>VGVWTMRRAQVPGKVLPLCALLLAAAAAPSSACPDGCVCSGATVKCADPRLRALPRPLPGDTRTLFVSGGDVARLAADSFPAPLPRLTEVHLTGSRVERVEALAFHNLPGLELLDLSNNSIRTFSPDALRADNALLRLNLSASLHNGSCVQDISGLLRGGTPRLSELDMSANDLLFLPDGMFSELANLSFLDLRNNSIVAIGGGALSVPAVATVDLRDNSLRNLPNRTIMDFRQSPGLRLLLAKNPWLCDCDLEDTLVWLRSTDQVLDKQNVTCGSPEKLRRHSVLLIEQLPCSYPVDSLPETSYVFLGMVLALIGLIFLLVLYLNRKGIKRWVYNIRDACRDHMEGYHYRYEVSSDPRLANLSLNSDV</sequence>
<evidence type="ECO:0008006" key="10">
    <source>
        <dbReference type="Google" id="ProtNLM"/>
    </source>
</evidence>
<dbReference type="InterPro" id="IPR003591">
    <property type="entry name" value="Leu-rich_rpt_typical-subtyp"/>
</dbReference>
<dbReference type="Ensembl" id="ENSDCDT00010006290.1">
    <property type="protein sequence ID" value="ENSDCDP00010006078.1"/>
    <property type="gene ID" value="ENSDCDG00010002651.1"/>
</dbReference>
<dbReference type="GeneTree" id="ENSGT00940000154868"/>
<keyword evidence="4" id="KW-0812">Transmembrane</keyword>
<evidence type="ECO:0000256" key="4">
    <source>
        <dbReference type="SAM" id="Phobius"/>
    </source>
</evidence>
<keyword evidence="4" id="KW-0472">Membrane</keyword>
<dbReference type="AlphaFoldDB" id="A0AAY4AAG6"/>
<dbReference type="Gene3D" id="3.80.10.10">
    <property type="entry name" value="Ribonuclease Inhibitor"/>
    <property type="match status" value="1"/>
</dbReference>
<protein>
    <recommendedName>
        <fullName evidence="10">Trophoblast glycoprotein b</fullName>
    </recommendedName>
</protein>
<evidence type="ECO:0000313" key="8">
    <source>
        <dbReference type="Ensembl" id="ENSDCDP00010006078.1"/>
    </source>
</evidence>
<dbReference type="GO" id="GO:0005886">
    <property type="term" value="C:plasma membrane"/>
    <property type="evidence" value="ECO:0007669"/>
    <property type="project" value="TreeGrafter"/>
</dbReference>
<dbReference type="InterPro" id="IPR000483">
    <property type="entry name" value="Cys-rich_flank_reg_C"/>
</dbReference>
<evidence type="ECO:0000256" key="3">
    <source>
        <dbReference type="ARBA" id="ARBA00022737"/>
    </source>
</evidence>
<reference evidence="8" key="2">
    <citation type="submission" date="2025-08" db="UniProtKB">
        <authorList>
            <consortium name="Ensembl"/>
        </authorList>
    </citation>
    <scope>IDENTIFICATION</scope>
</reference>
<dbReference type="GO" id="GO:0090090">
    <property type="term" value="P:negative regulation of canonical Wnt signaling pathway"/>
    <property type="evidence" value="ECO:0007669"/>
    <property type="project" value="TreeGrafter"/>
</dbReference>
<feature type="signal peptide" evidence="5">
    <location>
        <begin position="1"/>
        <end position="32"/>
    </location>
</feature>
<feature type="domain" description="LRRCT" evidence="7">
    <location>
        <begin position="245"/>
        <end position="294"/>
    </location>
</feature>
<dbReference type="SMART" id="SM00013">
    <property type="entry name" value="LRRNT"/>
    <property type="match status" value="1"/>
</dbReference>
<reference evidence="8" key="3">
    <citation type="submission" date="2025-09" db="UniProtKB">
        <authorList>
            <consortium name="Ensembl"/>
        </authorList>
    </citation>
    <scope>IDENTIFICATION</scope>
</reference>
<evidence type="ECO:0000259" key="6">
    <source>
        <dbReference type="SMART" id="SM00013"/>
    </source>
</evidence>
<keyword evidence="9" id="KW-1185">Reference proteome</keyword>
<keyword evidence="1" id="KW-0433">Leucine-rich repeat</keyword>
<proteinExistence type="predicted"/>
<dbReference type="PANTHER" id="PTHR24364">
    <property type="entry name" value="LP06937P"/>
    <property type="match status" value="1"/>
</dbReference>
<feature type="transmembrane region" description="Helical" evidence="4">
    <location>
        <begin position="305"/>
        <end position="325"/>
    </location>
</feature>
<dbReference type="InterPro" id="IPR032675">
    <property type="entry name" value="LRR_dom_sf"/>
</dbReference>
<organism evidence="8 9">
    <name type="scientific">Denticeps clupeoides</name>
    <name type="common">denticle herring</name>
    <dbReference type="NCBI Taxonomy" id="299321"/>
    <lineage>
        <taxon>Eukaryota</taxon>
        <taxon>Metazoa</taxon>
        <taxon>Chordata</taxon>
        <taxon>Craniata</taxon>
        <taxon>Vertebrata</taxon>
        <taxon>Euteleostomi</taxon>
        <taxon>Actinopterygii</taxon>
        <taxon>Neopterygii</taxon>
        <taxon>Teleostei</taxon>
        <taxon>Clupei</taxon>
        <taxon>Clupeiformes</taxon>
        <taxon>Denticipitoidei</taxon>
        <taxon>Denticipitidae</taxon>
        <taxon>Denticeps</taxon>
    </lineage>
</organism>
<keyword evidence="3" id="KW-0677">Repeat</keyword>
<evidence type="ECO:0000256" key="2">
    <source>
        <dbReference type="ARBA" id="ARBA00022729"/>
    </source>
</evidence>
<keyword evidence="2 5" id="KW-0732">Signal</keyword>
<evidence type="ECO:0000313" key="9">
    <source>
        <dbReference type="Proteomes" id="UP000694580"/>
    </source>
</evidence>
<dbReference type="InterPro" id="IPR001611">
    <property type="entry name" value="Leu-rich_rpt"/>
</dbReference>
<dbReference type="SMART" id="SM00082">
    <property type="entry name" value="LRRCT"/>
    <property type="match status" value="1"/>
</dbReference>
<reference evidence="8 9" key="1">
    <citation type="submission" date="2020-06" db="EMBL/GenBank/DDBJ databases">
        <authorList>
            <consortium name="Wellcome Sanger Institute Data Sharing"/>
        </authorList>
    </citation>
    <scope>NUCLEOTIDE SEQUENCE [LARGE SCALE GENOMIC DNA]</scope>
</reference>
<dbReference type="InterPro" id="IPR052286">
    <property type="entry name" value="Wnt_signaling_inhibitor"/>
</dbReference>
<accession>A0AAY4AAG6</accession>
<dbReference type="PANTHER" id="PTHR24364:SF21">
    <property type="entry name" value="TROPHOBLAST GLYCOPROTEIN B"/>
    <property type="match status" value="1"/>
</dbReference>